<evidence type="ECO:0000313" key="3">
    <source>
        <dbReference type="EMBL" id="AWX63403.1"/>
    </source>
</evidence>
<name>A0A2Z4N3B3_9VIRU</name>
<dbReference type="EMBL" id="MG837569">
    <property type="protein sequence ID" value="AWX63403.1"/>
    <property type="molecule type" value="Genomic_DNA"/>
</dbReference>
<keyword evidence="4" id="KW-1185">Reference proteome</keyword>
<dbReference type="GeneID" id="80535586"/>
<evidence type="ECO:0000259" key="2">
    <source>
        <dbReference type="Pfam" id="PF02957"/>
    </source>
</evidence>
<protein>
    <submittedName>
        <fullName evidence="3">ORF2</fullName>
    </submittedName>
</protein>
<reference evidence="3" key="1">
    <citation type="submission" date="2018-01" db="EMBL/GenBank/DDBJ databases">
        <title>Identifying anelloviruses associated with Antarctic fur seals.</title>
        <authorList>
            <person name="Crane A."/>
            <person name="Goebel M."/>
            <person name="Kraberger S."/>
            <person name="Stone A."/>
            <person name="Varsani A."/>
        </authorList>
    </citation>
    <scope>NUCLEOTIDE SEQUENCE</scope>
    <source>
        <strain evidence="3">ASV20_172</strain>
    </source>
</reference>
<dbReference type="Pfam" id="PF02957">
    <property type="entry name" value="TT_ORF2-like"/>
    <property type="match status" value="1"/>
</dbReference>
<dbReference type="Proteomes" id="UP000677749">
    <property type="component" value="Segment"/>
</dbReference>
<evidence type="ECO:0000313" key="4">
    <source>
        <dbReference type="Proteomes" id="UP000677749"/>
    </source>
</evidence>
<organism evidence="3">
    <name type="scientific">Torque teno Arctocephalus gazella virus 1</name>
    <dbReference type="NCBI Taxonomy" id="2249932"/>
    <lineage>
        <taxon>Viruses</taxon>
        <taxon>Monodnaviria</taxon>
        <taxon>Shotokuvirae</taxon>
        <taxon>Commensaviricota</taxon>
        <taxon>Cardeaviricetes</taxon>
        <taxon>Sanitavirales</taxon>
        <taxon>Anelloviridae</taxon>
        <taxon>Sigmatorquevirus</taxon>
        <taxon>Sigmatorquevirus otari2</taxon>
    </lineage>
</organism>
<accession>A0A2Z4N3B3</accession>
<dbReference type="KEGG" id="vg:80535586"/>
<dbReference type="RefSeq" id="YP_010797613.1">
    <property type="nucleotide sequence ID" value="NC_076224.1"/>
</dbReference>
<feature type="region of interest" description="Disordered" evidence="1">
    <location>
        <begin position="73"/>
        <end position="115"/>
    </location>
</feature>
<evidence type="ECO:0000256" key="1">
    <source>
        <dbReference type="SAM" id="MobiDB-lite"/>
    </source>
</evidence>
<proteinExistence type="predicted"/>
<dbReference type="InterPro" id="IPR004118">
    <property type="entry name" value="HEV_TT_vir_Orf2/Gyrovir_Vp2_N"/>
</dbReference>
<sequence>MEETKYEKISVENPFQKWAITFDLIYENLHVSGMNPWQNWASYKRREAHWKRDISWGHRQFCECEDWTKHIKWSTGEGVSTKGENPGTGGDTENGGNRDGGKDTEDGAGTITIQR</sequence>
<feature type="domain" description="Hepatitis TT virus Orf2/Gyrovirus Vp2 N-terminal" evidence="2">
    <location>
        <begin position="43"/>
        <end position="90"/>
    </location>
</feature>